<name>A0AAV2RY76_MEGNR</name>
<reference evidence="2 3" key="1">
    <citation type="submission" date="2024-05" db="EMBL/GenBank/DDBJ databases">
        <authorList>
            <person name="Wallberg A."/>
        </authorList>
    </citation>
    <scope>NUCLEOTIDE SEQUENCE [LARGE SCALE GENOMIC DNA]</scope>
</reference>
<gene>
    <name evidence="2" type="ORF">MNOR_LOCUS30087</name>
</gene>
<dbReference type="Proteomes" id="UP001497623">
    <property type="component" value="Unassembled WGS sequence"/>
</dbReference>
<proteinExistence type="predicted"/>
<protein>
    <submittedName>
        <fullName evidence="2">Uncharacterized protein</fullName>
    </submittedName>
</protein>
<feature type="non-terminal residue" evidence="2">
    <location>
        <position position="172"/>
    </location>
</feature>
<organism evidence="2 3">
    <name type="scientific">Meganyctiphanes norvegica</name>
    <name type="common">Northern krill</name>
    <name type="synonym">Thysanopoda norvegica</name>
    <dbReference type="NCBI Taxonomy" id="48144"/>
    <lineage>
        <taxon>Eukaryota</taxon>
        <taxon>Metazoa</taxon>
        <taxon>Ecdysozoa</taxon>
        <taxon>Arthropoda</taxon>
        <taxon>Crustacea</taxon>
        <taxon>Multicrustacea</taxon>
        <taxon>Malacostraca</taxon>
        <taxon>Eumalacostraca</taxon>
        <taxon>Eucarida</taxon>
        <taxon>Euphausiacea</taxon>
        <taxon>Euphausiidae</taxon>
        <taxon>Meganyctiphanes</taxon>
    </lineage>
</organism>
<dbReference type="EMBL" id="CAXKWB010036112">
    <property type="protein sequence ID" value="CAL4147551.1"/>
    <property type="molecule type" value="Genomic_DNA"/>
</dbReference>
<dbReference type="AlphaFoldDB" id="A0AAV2RY76"/>
<accession>A0AAV2RY76</accession>
<keyword evidence="3" id="KW-1185">Reference proteome</keyword>
<feature type="region of interest" description="Disordered" evidence="1">
    <location>
        <begin position="77"/>
        <end position="111"/>
    </location>
</feature>
<feature type="non-terminal residue" evidence="2">
    <location>
        <position position="1"/>
    </location>
</feature>
<feature type="compositionally biased region" description="Polar residues" evidence="1">
    <location>
        <begin position="125"/>
        <end position="140"/>
    </location>
</feature>
<feature type="compositionally biased region" description="Low complexity" evidence="1">
    <location>
        <begin position="79"/>
        <end position="89"/>
    </location>
</feature>
<evidence type="ECO:0000313" key="3">
    <source>
        <dbReference type="Proteomes" id="UP001497623"/>
    </source>
</evidence>
<evidence type="ECO:0000313" key="2">
    <source>
        <dbReference type="EMBL" id="CAL4147551.1"/>
    </source>
</evidence>
<evidence type="ECO:0000256" key="1">
    <source>
        <dbReference type="SAM" id="MobiDB-lite"/>
    </source>
</evidence>
<sequence length="172" mass="19218">NHLSSSYCPVTSGGGKLRTVVRYEDQEFSRLTSNIQNITSLSHSQETSQVDFRMNENSQIGSEINTAFIAPTDTVVASTPTKTKPPTTTDSSESGFEEGVPDKTTRSSTSKFFDYFRTPPAQTYSSTSDYISDFTGTDTPSKLRESTRRLSVRKPFNPYIAYSSDEELDEWM</sequence>
<feature type="region of interest" description="Disordered" evidence="1">
    <location>
        <begin position="125"/>
        <end position="146"/>
    </location>
</feature>
<comment type="caution">
    <text evidence="2">The sequence shown here is derived from an EMBL/GenBank/DDBJ whole genome shotgun (WGS) entry which is preliminary data.</text>
</comment>